<evidence type="ECO:0000256" key="1">
    <source>
        <dbReference type="ARBA" id="ARBA00022603"/>
    </source>
</evidence>
<dbReference type="EMBL" id="PJNW01000010">
    <property type="protein sequence ID" value="PKR88728.1"/>
    <property type="molecule type" value="Genomic_DNA"/>
</dbReference>
<dbReference type="Proteomes" id="UP000233491">
    <property type="component" value="Unassembled WGS sequence"/>
</dbReference>
<keyword evidence="6" id="KW-1185">Reference proteome</keyword>
<gene>
    <name evidence="5" type="ORF">CXZ10_13345</name>
</gene>
<dbReference type="SUPFAM" id="SSF53335">
    <property type="entry name" value="S-adenosyl-L-methionine-dependent methyltransferases"/>
    <property type="match status" value="1"/>
</dbReference>
<dbReference type="RefSeq" id="WP_101289847.1">
    <property type="nucleotide sequence ID" value="NZ_FOUQ01000010.1"/>
</dbReference>
<dbReference type="CDD" id="cd02440">
    <property type="entry name" value="AdoMet_MTases"/>
    <property type="match status" value="1"/>
</dbReference>
<dbReference type="AlphaFoldDB" id="A0A1I4V3H6"/>
<proteinExistence type="predicted"/>
<name>A0A1I4V3H6_9HYPH</name>
<keyword evidence="1 5" id="KW-0489">Methyltransferase</keyword>
<dbReference type="OrthoDB" id="9765084at2"/>
<keyword evidence="3" id="KW-0949">S-adenosyl-L-methionine</keyword>
<protein>
    <submittedName>
        <fullName evidence="5">SAM-dependent methyltransferase</fullName>
    </submittedName>
</protein>
<dbReference type="InterPro" id="IPR013216">
    <property type="entry name" value="Methyltransf_11"/>
</dbReference>
<comment type="caution">
    <text evidence="5">The sequence shown here is derived from an EMBL/GenBank/DDBJ whole genome shotgun (WGS) entry which is preliminary data.</text>
</comment>
<evidence type="ECO:0000259" key="4">
    <source>
        <dbReference type="Pfam" id="PF08241"/>
    </source>
</evidence>
<dbReference type="Gene3D" id="3.40.50.150">
    <property type="entry name" value="Vaccinia Virus protein VP39"/>
    <property type="match status" value="1"/>
</dbReference>
<dbReference type="GO" id="GO:0032259">
    <property type="term" value="P:methylation"/>
    <property type="evidence" value="ECO:0007669"/>
    <property type="project" value="UniProtKB-KW"/>
</dbReference>
<evidence type="ECO:0000256" key="2">
    <source>
        <dbReference type="ARBA" id="ARBA00022679"/>
    </source>
</evidence>
<dbReference type="GO" id="GO:0008757">
    <property type="term" value="F:S-adenosylmethionine-dependent methyltransferase activity"/>
    <property type="evidence" value="ECO:0007669"/>
    <property type="project" value="InterPro"/>
</dbReference>
<evidence type="ECO:0000313" key="6">
    <source>
        <dbReference type="Proteomes" id="UP000233491"/>
    </source>
</evidence>
<reference evidence="5 6" key="1">
    <citation type="submission" date="2017-12" db="EMBL/GenBank/DDBJ databases">
        <title>Anaerobic carbon monoxide metabolism by Pleomorphomonas carboxyditropha sp. nov., a new mesophilic hydrogenogenic carboxidotroph.</title>
        <authorList>
            <person name="Esquivel-Elizondo S."/>
            <person name="Krajmalnik-Brown R."/>
        </authorList>
    </citation>
    <scope>NUCLEOTIDE SEQUENCE [LARGE SCALE GENOMIC DNA]</scope>
    <source>
        <strain evidence="5 6">R5-392</strain>
    </source>
</reference>
<dbReference type="InterPro" id="IPR029063">
    <property type="entry name" value="SAM-dependent_MTases_sf"/>
</dbReference>
<dbReference type="PANTHER" id="PTHR43464:SF19">
    <property type="entry name" value="UBIQUINONE BIOSYNTHESIS O-METHYLTRANSFERASE, MITOCHONDRIAL"/>
    <property type="match status" value="1"/>
</dbReference>
<feature type="domain" description="Methyltransferase type 11" evidence="4">
    <location>
        <begin position="48"/>
        <end position="141"/>
    </location>
</feature>
<dbReference type="PANTHER" id="PTHR43464">
    <property type="entry name" value="METHYLTRANSFERASE"/>
    <property type="match status" value="1"/>
</dbReference>
<sequence>MAQNIYDNPEFFSGYTQYPRQVIGLDGATEWPTVRAMLPPIQGKRVADLGCGFGWASRWMREQGAASVAGFDLSEKMIARARHDTADPAIDYRIADLETLELPEAAFDLVYSSLAFHYVKDIRRLMRTIHDALVPGGDLVFTTEHPIYMAPAQPRWITEEDGRKSWPVNSYSIEGERRTEWFVKDVLKYHRTMATTLNTLIEEGFTLRRLKEFGPTPEEVRRSPDLSEEEVERPMMLLVAVHRP</sequence>
<accession>A0A1I4V3H6</accession>
<keyword evidence="2 5" id="KW-0808">Transferase</keyword>
<evidence type="ECO:0000256" key="3">
    <source>
        <dbReference type="ARBA" id="ARBA00022691"/>
    </source>
</evidence>
<dbReference type="Pfam" id="PF08241">
    <property type="entry name" value="Methyltransf_11"/>
    <property type="match status" value="1"/>
</dbReference>
<organism evidence="5 6">
    <name type="scientific">Pleomorphomonas diazotrophica</name>
    <dbReference type="NCBI Taxonomy" id="1166257"/>
    <lineage>
        <taxon>Bacteria</taxon>
        <taxon>Pseudomonadati</taxon>
        <taxon>Pseudomonadota</taxon>
        <taxon>Alphaproteobacteria</taxon>
        <taxon>Hyphomicrobiales</taxon>
        <taxon>Pleomorphomonadaceae</taxon>
        <taxon>Pleomorphomonas</taxon>
    </lineage>
</organism>
<evidence type="ECO:0000313" key="5">
    <source>
        <dbReference type="EMBL" id="PKR88728.1"/>
    </source>
</evidence>